<reference evidence="2" key="2">
    <citation type="submission" date="2020-09" db="EMBL/GenBank/DDBJ databases">
        <authorList>
            <person name="Sun Q."/>
            <person name="Kim S."/>
        </authorList>
    </citation>
    <scope>NUCLEOTIDE SEQUENCE</scope>
    <source>
        <strain evidence="2">KCTC 42650</strain>
    </source>
</reference>
<sequence>MTHDQILSIGLVLAALAIPAMVSAWVDRRPPRGAMITIVIAAGMIIYAERTKPGGYRLGDIPEAFYSVIGGLIR</sequence>
<keyword evidence="1" id="KW-0812">Transmembrane</keyword>
<name>A0A8J3GUM7_9RHOB</name>
<dbReference type="EMBL" id="BNCJ01000002">
    <property type="protein sequence ID" value="GHF40347.1"/>
    <property type="molecule type" value="Genomic_DNA"/>
</dbReference>
<dbReference type="RefSeq" id="WP_189678931.1">
    <property type="nucleotide sequence ID" value="NZ_BNCJ01000002.1"/>
</dbReference>
<evidence type="ECO:0008006" key="4">
    <source>
        <dbReference type="Google" id="ProtNLM"/>
    </source>
</evidence>
<gene>
    <name evidence="2" type="ORF">GCM10017056_09870</name>
</gene>
<accession>A0A8J3GUM7</accession>
<reference evidence="2" key="1">
    <citation type="journal article" date="2014" name="Int. J. Syst. Evol. Microbiol.">
        <title>Complete genome sequence of Corynebacterium casei LMG S-19264T (=DSM 44701T), isolated from a smear-ripened cheese.</title>
        <authorList>
            <consortium name="US DOE Joint Genome Institute (JGI-PGF)"/>
            <person name="Walter F."/>
            <person name="Albersmeier A."/>
            <person name="Kalinowski J."/>
            <person name="Ruckert C."/>
        </authorList>
    </citation>
    <scope>NUCLEOTIDE SEQUENCE</scope>
    <source>
        <strain evidence="2">KCTC 42650</strain>
    </source>
</reference>
<dbReference type="AlphaFoldDB" id="A0A8J3GUM7"/>
<organism evidence="2 3">
    <name type="scientific">Seohaeicola zhoushanensis</name>
    <dbReference type="NCBI Taxonomy" id="1569283"/>
    <lineage>
        <taxon>Bacteria</taxon>
        <taxon>Pseudomonadati</taxon>
        <taxon>Pseudomonadota</taxon>
        <taxon>Alphaproteobacteria</taxon>
        <taxon>Rhodobacterales</taxon>
        <taxon>Roseobacteraceae</taxon>
        <taxon>Seohaeicola</taxon>
    </lineage>
</organism>
<comment type="caution">
    <text evidence="2">The sequence shown here is derived from an EMBL/GenBank/DDBJ whole genome shotgun (WGS) entry which is preliminary data.</text>
</comment>
<feature type="transmembrane region" description="Helical" evidence="1">
    <location>
        <begin position="32"/>
        <end position="48"/>
    </location>
</feature>
<dbReference type="Proteomes" id="UP000626220">
    <property type="component" value="Unassembled WGS sequence"/>
</dbReference>
<keyword evidence="1" id="KW-0472">Membrane</keyword>
<evidence type="ECO:0000313" key="3">
    <source>
        <dbReference type="Proteomes" id="UP000626220"/>
    </source>
</evidence>
<evidence type="ECO:0000313" key="2">
    <source>
        <dbReference type="EMBL" id="GHF40347.1"/>
    </source>
</evidence>
<keyword evidence="3" id="KW-1185">Reference proteome</keyword>
<keyword evidence="1" id="KW-1133">Transmembrane helix</keyword>
<feature type="transmembrane region" description="Helical" evidence="1">
    <location>
        <begin position="7"/>
        <end position="26"/>
    </location>
</feature>
<proteinExistence type="predicted"/>
<protein>
    <recommendedName>
        <fullName evidence="4">50S ribosomal protein L35</fullName>
    </recommendedName>
</protein>
<evidence type="ECO:0000256" key="1">
    <source>
        <dbReference type="SAM" id="Phobius"/>
    </source>
</evidence>